<dbReference type="Gene3D" id="1.10.510.10">
    <property type="entry name" value="Transferase(Phosphotransferase) domain 1"/>
    <property type="match status" value="1"/>
</dbReference>
<dbReference type="Pfam" id="PF00069">
    <property type="entry name" value="Pkinase"/>
    <property type="match status" value="1"/>
</dbReference>
<dbReference type="RefSeq" id="WP_184960294.1">
    <property type="nucleotide sequence ID" value="NZ_JACHIN010000002.1"/>
</dbReference>
<comment type="caution">
    <text evidence="8">The sequence shown here is derived from an EMBL/GenBank/DDBJ whole genome shotgun (WGS) entry which is preliminary data.</text>
</comment>
<gene>
    <name evidence="8" type="ORF">HNR40_002197</name>
</gene>
<dbReference type="GO" id="GO:0004674">
    <property type="term" value="F:protein serine/threonine kinase activity"/>
    <property type="evidence" value="ECO:0007669"/>
    <property type="project" value="UniProtKB-KW"/>
</dbReference>
<dbReference type="GO" id="GO:0005524">
    <property type="term" value="F:ATP binding"/>
    <property type="evidence" value="ECO:0007669"/>
    <property type="project" value="UniProtKB-KW"/>
</dbReference>
<keyword evidence="6" id="KW-0067">ATP-binding</keyword>
<evidence type="ECO:0000256" key="3">
    <source>
        <dbReference type="ARBA" id="ARBA00022679"/>
    </source>
</evidence>
<keyword evidence="3" id="KW-0808">Transferase</keyword>
<keyword evidence="4" id="KW-0547">Nucleotide-binding</keyword>
<reference evidence="8 9" key="1">
    <citation type="submission" date="2020-08" db="EMBL/GenBank/DDBJ databases">
        <title>Genomic Encyclopedia of Type Strains, Phase IV (KMG-IV): sequencing the most valuable type-strain genomes for metagenomic binning, comparative biology and taxonomic classification.</title>
        <authorList>
            <person name="Goeker M."/>
        </authorList>
    </citation>
    <scope>NUCLEOTIDE SEQUENCE [LARGE SCALE GENOMIC DNA]</scope>
    <source>
        <strain evidence="8 9">DSM 45385</strain>
    </source>
</reference>
<evidence type="ECO:0000256" key="5">
    <source>
        <dbReference type="ARBA" id="ARBA00022777"/>
    </source>
</evidence>
<organism evidence="8 9">
    <name type="scientific">Nonomuraea endophytica</name>
    <dbReference type="NCBI Taxonomy" id="714136"/>
    <lineage>
        <taxon>Bacteria</taxon>
        <taxon>Bacillati</taxon>
        <taxon>Actinomycetota</taxon>
        <taxon>Actinomycetes</taxon>
        <taxon>Streptosporangiales</taxon>
        <taxon>Streptosporangiaceae</taxon>
        <taxon>Nonomuraea</taxon>
    </lineage>
</organism>
<dbReference type="AlphaFoldDB" id="A0A7W8EET9"/>
<proteinExistence type="predicted"/>
<protein>
    <recommendedName>
        <fullName evidence="1">non-specific serine/threonine protein kinase</fullName>
        <ecNumber evidence="1">2.7.11.1</ecNumber>
    </recommendedName>
</protein>
<dbReference type="EMBL" id="JACHIN010000002">
    <property type="protein sequence ID" value="MBB5076733.1"/>
    <property type="molecule type" value="Genomic_DNA"/>
</dbReference>
<dbReference type="PROSITE" id="PS00108">
    <property type="entry name" value="PROTEIN_KINASE_ST"/>
    <property type="match status" value="1"/>
</dbReference>
<dbReference type="InterPro" id="IPR011009">
    <property type="entry name" value="Kinase-like_dom_sf"/>
</dbReference>
<keyword evidence="9" id="KW-1185">Reference proteome</keyword>
<dbReference type="Proteomes" id="UP000568380">
    <property type="component" value="Unassembled WGS sequence"/>
</dbReference>
<dbReference type="InterPro" id="IPR000719">
    <property type="entry name" value="Prot_kinase_dom"/>
</dbReference>
<keyword evidence="2" id="KW-0723">Serine/threonine-protein kinase</keyword>
<dbReference type="PANTHER" id="PTHR43289">
    <property type="entry name" value="MITOGEN-ACTIVATED PROTEIN KINASE KINASE KINASE 20-RELATED"/>
    <property type="match status" value="1"/>
</dbReference>
<evidence type="ECO:0000313" key="9">
    <source>
        <dbReference type="Proteomes" id="UP000568380"/>
    </source>
</evidence>
<evidence type="ECO:0000259" key="7">
    <source>
        <dbReference type="PROSITE" id="PS50011"/>
    </source>
</evidence>
<evidence type="ECO:0000256" key="4">
    <source>
        <dbReference type="ARBA" id="ARBA00022741"/>
    </source>
</evidence>
<evidence type="ECO:0000256" key="6">
    <source>
        <dbReference type="ARBA" id="ARBA00022840"/>
    </source>
</evidence>
<evidence type="ECO:0000256" key="2">
    <source>
        <dbReference type="ARBA" id="ARBA00022527"/>
    </source>
</evidence>
<sequence length="602" mass="63613">MRLGRSVGRRYRLTNGPIRSRTSEVWLARDEQLGRDVVLKRMLSGHDSVRGFSRLRAEARALARFNHPHIVTLFDAVQDGQGRRATSWLVMEHVSGGSLNGRQAVTPEVAASVGAQVADALVCLHAEGIVHGDIKPGNVVVTGDGTVKLADFGAAYRVGGNETITPNSAISYTPDYAAPEVILGRLERGSDVFSLGAMLHALVTGSPPERGPSGRVLLTADLGVLDDVLRAMLAKEPGLRPDATEVLRRLTEIAGGAVLPPSVNGTADFPTDPPAGSIIVDAVRNHPYLTGATAALVAALTGIASFLLPPSERDGSAQAGSPASLIGDPRTVDPCALTEPVALGRFGATELDRNYGNFDRCDVLVRPEDDSVVDVRVDFNHDPGAEQPGQARTVGRVGIVEQPAERDSCLRTLLPAGESDTNITITAKRDDPGKAPLCAIADVATGSAVTLLNNGPLPRRTLPERSLAHRDACALLPAGALEVIPGIDANDPDVGFGSWQCAWASTTSKLWLDVRFDQGPPPNPANGSATVVNGYRTILRPETDGDDRSCLAQLVYRTYHDEDGRAAETVNLLVSGSRSADQLCQLARRLTASAAARLPHPA</sequence>
<dbReference type="PROSITE" id="PS50011">
    <property type="entry name" value="PROTEIN_KINASE_DOM"/>
    <property type="match status" value="1"/>
</dbReference>
<dbReference type="EC" id="2.7.11.1" evidence="1"/>
<dbReference type="InterPro" id="IPR008271">
    <property type="entry name" value="Ser/Thr_kinase_AS"/>
</dbReference>
<name>A0A7W8EET9_9ACTN</name>
<dbReference type="Gene3D" id="3.30.200.20">
    <property type="entry name" value="Phosphorylase Kinase, domain 1"/>
    <property type="match status" value="1"/>
</dbReference>
<accession>A0A7W8EET9</accession>
<dbReference type="SUPFAM" id="SSF56112">
    <property type="entry name" value="Protein kinase-like (PK-like)"/>
    <property type="match status" value="1"/>
</dbReference>
<evidence type="ECO:0000313" key="8">
    <source>
        <dbReference type="EMBL" id="MBB5076733.1"/>
    </source>
</evidence>
<dbReference type="PANTHER" id="PTHR43289:SF6">
    <property type="entry name" value="SERINE_THREONINE-PROTEIN KINASE NEKL-3"/>
    <property type="match status" value="1"/>
</dbReference>
<evidence type="ECO:0000256" key="1">
    <source>
        <dbReference type="ARBA" id="ARBA00012513"/>
    </source>
</evidence>
<keyword evidence="5" id="KW-0418">Kinase</keyword>
<dbReference type="CDD" id="cd14014">
    <property type="entry name" value="STKc_PknB_like"/>
    <property type="match status" value="1"/>
</dbReference>
<feature type="domain" description="Protein kinase" evidence="7">
    <location>
        <begin position="11"/>
        <end position="253"/>
    </location>
</feature>
<dbReference type="SMART" id="SM00220">
    <property type="entry name" value="S_TKc"/>
    <property type="match status" value="1"/>
</dbReference>